<comment type="caution">
    <text evidence="16">The sequence shown here is derived from an EMBL/GenBank/DDBJ whole genome shotgun (WGS) entry which is preliminary data.</text>
</comment>
<dbReference type="GO" id="GO:0005737">
    <property type="term" value="C:cytoplasm"/>
    <property type="evidence" value="ECO:0007669"/>
    <property type="project" value="TreeGrafter"/>
</dbReference>
<name>A0A3N0I3Z9_9FIRM</name>
<sequence>MGLRWINEQDLKAIRAQADIVDIMSRYLSLSKKGKNYEALCPFHDDHDPSLSISTDKQIFKCFVCGAGGDVFGFVQKIENISFPEAVAKVAEMIGYPLTMPTSAYKPKADPNQSYYDILQAYISYMQYELKSEAGMLALDYLHRRKLNEDVLYRFEIGYAPDIQASQKYFDAKQYDAKTLKELGLIQNGHALFHDRFVIPIHDANGHPIGFTARKLTNTGDEPKYINSPQTKLYEKGHVIFNYHRAKTFAHKAHRVILVEGAMDVLAFEKADIHESIACLGTACTTEQLELIQRLRVPVTICYDGDSAGQNATYKFGKKALAQNMEIVVVQNHTNKDPDEIFDQGGKAELSAFVSRTISFIDFLFDYLLTKYNLDNYEDRKAYALEIFEAIEKMANSFEKETYLAQLKQKTGFDFHTMVKQPVQPKRKKQRSMPIHLTQPMSGRDIAERAIVNCILLSKSACQRFRDEIGFFKDPKCQKLSLYIYDVYRTYDRLDMDQLMAQITDEEIRSFLMQIWNDPYRKTAFDQAYFNDSMKKIKLCTLQERIDAINAKIKTVADPIEKAKLSVDKQRLLHEQGRISYGNEKQNESI</sequence>
<dbReference type="OrthoDB" id="9803773at2"/>
<dbReference type="InterPro" id="IPR006171">
    <property type="entry name" value="TOPRIM_dom"/>
</dbReference>
<dbReference type="Pfam" id="PF01807">
    <property type="entry name" value="Zn_ribbon_DnaG"/>
    <property type="match status" value="1"/>
</dbReference>
<comment type="function">
    <text evidence="12 13">RNA polymerase that catalyzes the synthesis of short RNA molecules used as primers for DNA polymerase during DNA replication.</text>
</comment>
<evidence type="ECO:0000256" key="11">
    <source>
        <dbReference type="ARBA" id="ARBA00023163"/>
    </source>
</evidence>
<dbReference type="Proteomes" id="UP000276568">
    <property type="component" value="Unassembled WGS sequence"/>
</dbReference>
<dbReference type="InterPro" id="IPR050219">
    <property type="entry name" value="DnaG_primase"/>
</dbReference>
<dbReference type="InterPro" id="IPR037068">
    <property type="entry name" value="DNA_primase_core_N_sf"/>
</dbReference>
<keyword evidence="9" id="KW-0460">Magnesium</keyword>
<evidence type="ECO:0000313" key="16">
    <source>
        <dbReference type="EMBL" id="RNM31739.1"/>
    </source>
</evidence>
<keyword evidence="17" id="KW-1185">Reference proteome</keyword>
<proteinExistence type="inferred from homology"/>
<accession>A0A3N0I3Z9</accession>
<evidence type="ECO:0000256" key="12">
    <source>
        <dbReference type="HAMAP-Rule" id="MF_00974"/>
    </source>
</evidence>
<evidence type="ECO:0000256" key="9">
    <source>
        <dbReference type="ARBA" id="ARBA00022842"/>
    </source>
</evidence>
<dbReference type="SMART" id="SM00493">
    <property type="entry name" value="TOPRIM"/>
    <property type="match status" value="1"/>
</dbReference>
<dbReference type="Pfam" id="PF08275">
    <property type="entry name" value="DNAG_N"/>
    <property type="match status" value="1"/>
</dbReference>
<evidence type="ECO:0000256" key="6">
    <source>
        <dbReference type="ARBA" id="ARBA00022723"/>
    </source>
</evidence>
<dbReference type="InterPro" id="IPR034151">
    <property type="entry name" value="TOPRIM_DnaG_bac"/>
</dbReference>
<evidence type="ECO:0000256" key="8">
    <source>
        <dbReference type="ARBA" id="ARBA00022833"/>
    </source>
</evidence>
<dbReference type="EMBL" id="RJQC01000001">
    <property type="protein sequence ID" value="RNM31739.1"/>
    <property type="molecule type" value="Genomic_DNA"/>
</dbReference>
<dbReference type="GO" id="GO:0006269">
    <property type="term" value="P:DNA replication, synthesis of primer"/>
    <property type="evidence" value="ECO:0007669"/>
    <property type="project" value="UniProtKB-UniRule"/>
</dbReference>
<dbReference type="InterPro" id="IPR019475">
    <property type="entry name" value="DNA_primase_DnaB-bd"/>
</dbReference>
<evidence type="ECO:0000256" key="1">
    <source>
        <dbReference type="ARBA" id="ARBA00022478"/>
    </source>
</evidence>
<dbReference type="NCBIfam" id="TIGR01391">
    <property type="entry name" value="dnaG"/>
    <property type="match status" value="1"/>
</dbReference>
<keyword evidence="2 12" id="KW-0639">Primosome</keyword>
<keyword evidence="4 12" id="KW-0548">Nucleotidyltransferase</keyword>
<evidence type="ECO:0000256" key="7">
    <source>
        <dbReference type="ARBA" id="ARBA00022771"/>
    </source>
</evidence>
<dbReference type="InterPro" id="IPR030846">
    <property type="entry name" value="DnaG_bac"/>
</dbReference>
<keyword evidence="7 12" id="KW-0863">Zinc-finger</keyword>
<dbReference type="GO" id="GO:0003677">
    <property type="term" value="F:DNA binding"/>
    <property type="evidence" value="ECO:0007669"/>
    <property type="project" value="UniProtKB-KW"/>
</dbReference>
<keyword evidence="10 12" id="KW-0238">DNA-binding</keyword>
<dbReference type="RefSeq" id="WP_128519899.1">
    <property type="nucleotide sequence ID" value="NZ_RJQC01000001.1"/>
</dbReference>
<dbReference type="Gene3D" id="3.90.980.10">
    <property type="entry name" value="DNA primase, catalytic core, N-terminal domain"/>
    <property type="match status" value="1"/>
</dbReference>
<dbReference type="AlphaFoldDB" id="A0A3N0I3Z9"/>
<gene>
    <name evidence="12 16" type="primary">dnaG</name>
    <name evidence="16" type="ORF">EDX97_04080</name>
</gene>
<evidence type="ECO:0000256" key="4">
    <source>
        <dbReference type="ARBA" id="ARBA00022695"/>
    </source>
</evidence>
<reference evidence="16 17" key="1">
    <citation type="submission" date="2018-11" db="EMBL/GenBank/DDBJ databases">
        <title>Clostridium sp. nov., a member of the family Erysipelotrichaceae isolated from pig faeces.</title>
        <authorList>
            <person name="Chang Y.-H."/>
        </authorList>
    </citation>
    <scope>NUCLEOTIDE SEQUENCE [LARGE SCALE GENOMIC DNA]</scope>
    <source>
        <strain evidence="16 17">YH-panp20</strain>
    </source>
</reference>
<keyword evidence="6 12" id="KW-0479">Metal-binding</keyword>
<evidence type="ECO:0000256" key="14">
    <source>
        <dbReference type="PIRSR" id="PIRSR002811-1"/>
    </source>
</evidence>
<evidence type="ECO:0000313" key="17">
    <source>
        <dbReference type="Proteomes" id="UP000276568"/>
    </source>
</evidence>
<protein>
    <recommendedName>
        <fullName evidence="12 13">DNA primase</fullName>
        <ecNumber evidence="12">2.7.7.101</ecNumber>
    </recommendedName>
</protein>
<dbReference type="SMART" id="SM00400">
    <property type="entry name" value="ZnF_CHCC"/>
    <property type="match status" value="1"/>
</dbReference>
<keyword evidence="5 12" id="KW-0235">DNA replication</keyword>
<dbReference type="GO" id="GO:0008270">
    <property type="term" value="F:zinc ion binding"/>
    <property type="evidence" value="ECO:0007669"/>
    <property type="project" value="UniProtKB-UniRule"/>
</dbReference>
<dbReference type="SUPFAM" id="SSF57783">
    <property type="entry name" value="Zinc beta-ribbon"/>
    <property type="match status" value="1"/>
</dbReference>
<dbReference type="SUPFAM" id="SSF56731">
    <property type="entry name" value="DNA primase core"/>
    <property type="match status" value="1"/>
</dbReference>
<evidence type="ECO:0000256" key="13">
    <source>
        <dbReference type="PIRNR" id="PIRNR002811"/>
    </source>
</evidence>
<dbReference type="InterPro" id="IPR016136">
    <property type="entry name" value="DNA_helicase_N/primase_C"/>
</dbReference>
<evidence type="ECO:0000256" key="10">
    <source>
        <dbReference type="ARBA" id="ARBA00023125"/>
    </source>
</evidence>
<dbReference type="EC" id="2.7.7.101" evidence="12"/>
<dbReference type="GO" id="GO:0000428">
    <property type="term" value="C:DNA-directed RNA polymerase complex"/>
    <property type="evidence" value="ECO:0007669"/>
    <property type="project" value="UniProtKB-KW"/>
</dbReference>
<keyword evidence="1 12" id="KW-0240">DNA-directed RNA polymerase</keyword>
<organism evidence="16 17">
    <name type="scientific">Absicoccus porci</name>
    <dbReference type="NCBI Taxonomy" id="2486576"/>
    <lineage>
        <taxon>Bacteria</taxon>
        <taxon>Bacillati</taxon>
        <taxon>Bacillota</taxon>
        <taxon>Erysipelotrichia</taxon>
        <taxon>Erysipelotrichales</taxon>
        <taxon>Erysipelotrichaceae</taxon>
        <taxon>Absicoccus</taxon>
    </lineage>
</organism>
<dbReference type="Gene3D" id="3.90.580.10">
    <property type="entry name" value="Zinc finger, CHC2-type domain"/>
    <property type="match status" value="1"/>
</dbReference>
<evidence type="ECO:0000256" key="2">
    <source>
        <dbReference type="ARBA" id="ARBA00022515"/>
    </source>
</evidence>
<feature type="domain" description="Toprim" evidence="15">
    <location>
        <begin position="254"/>
        <end position="335"/>
    </location>
</feature>
<dbReference type="PANTHER" id="PTHR30313:SF2">
    <property type="entry name" value="DNA PRIMASE"/>
    <property type="match status" value="1"/>
</dbReference>
<dbReference type="Pfam" id="PF13155">
    <property type="entry name" value="Toprim_2"/>
    <property type="match status" value="1"/>
</dbReference>
<comment type="cofactor">
    <cofactor evidence="12 13 14">
        <name>Zn(2+)</name>
        <dbReference type="ChEBI" id="CHEBI:29105"/>
    </cofactor>
    <text evidence="12 13 14">Binds 1 zinc ion per monomer.</text>
</comment>
<dbReference type="Gene3D" id="1.10.860.10">
    <property type="entry name" value="DNAb Helicase, Chain A"/>
    <property type="match status" value="1"/>
</dbReference>
<keyword evidence="8 12" id="KW-0862">Zinc</keyword>
<dbReference type="Gene3D" id="3.40.1360.10">
    <property type="match status" value="1"/>
</dbReference>
<dbReference type="PIRSF" id="PIRSF002811">
    <property type="entry name" value="DnaG"/>
    <property type="match status" value="1"/>
</dbReference>
<dbReference type="CDD" id="cd03364">
    <property type="entry name" value="TOPRIM_DnaG_primases"/>
    <property type="match status" value="1"/>
</dbReference>
<evidence type="ECO:0000259" key="15">
    <source>
        <dbReference type="PROSITE" id="PS50880"/>
    </source>
</evidence>
<dbReference type="InterPro" id="IPR013264">
    <property type="entry name" value="DNAG_N"/>
</dbReference>
<keyword evidence="3 12" id="KW-0808">Transferase</keyword>
<dbReference type="PANTHER" id="PTHR30313">
    <property type="entry name" value="DNA PRIMASE"/>
    <property type="match status" value="1"/>
</dbReference>
<dbReference type="HAMAP" id="MF_00974">
    <property type="entry name" value="DNA_primase_DnaG"/>
    <property type="match status" value="1"/>
</dbReference>
<dbReference type="InterPro" id="IPR006295">
    <property type="entry name" value="DNA_primase_DnaG"/>
</dbReference>
<dbReference type="GO" id="GO:0003899">
    <property type="term" value="F:DNA-directed RNA polymerase activity"/>
    <property type="evidence" value="ECO:0007669"/>
    <property type="project" value="UniProtKB-UniRule"/>
</dbReference>
<evidence type="ECO:0000256" key="3">
    <source>
        <dbReference type="ARBA" id="ARBA00022679"/>
    </source>
</evidence>
<comment type="subunit">
    <text evidence="12">Monomer. Interacts with DnaB.</text>
</comment>
<dbReference type="PROSITE" id="PS50880">
    <property type="entry name" value="TOPRIM"/>
    <property type="match status" value="1"/>
</dbReference>
<comment type="domain">
    <text evidence="12">Contains an N-terminal zinc-binding domain, a central core domain that contains the primase activity, and a C-terminal DnaB-binding domain.</text>
</comment>
<dbReference type="GO" id="GO:1990077">
    <property type="term" value="C:primosome complex"/>
    <property type="evidence" value="ECO:0007669"/>
    <property type="project" value="UniProtKB-KW"/>
</dbReference>
<evidence type="ECO:0000256" key="5">
    <source>
        <dbReference type="ARBA" id="ARBA00022705"/>
    </source>
</evidence>
<dbReference type="FunFam" id="3.90.580.10:FF:000001">
    <property type="entry name" value="DNA primase"/>
    <property type="match status" value="1"/>
</dbReference>
<dbReference type="InterPro" id="IPR002694">
    <property type="entry name" value="Znf_CHC2"/>
</dbReference>
<feature type="zinc finger region" description="CHC2-type" evidence="12 14">
    <location>
        <begin position="41"/>
        <end position="65"/>
    </location>
</feature>
<keyword evidence="11 12" id="KW-0804">Transcription</keyword>
<comment type="similarity">
    <text evidence="12 13">Belongs to the DnaG primase family.</text>
</comment>
<dbReference type="Pfam" id="PF10410">
    <property type="entry name" value="DnaB_bind"/>
    <property type="match status" value="1"/>
</dbReference>
<dbReference type="InterPro" id="IPR036977">
    <property type="entry name" value="DNA_primase_Znf_CHC2"/>
</dbReference>
<comment type="catalytic activity">
    <reaction evidence="12">
        <text>ssDNA + n NTP = ssDNA/pppN(pN)n-1 hybrid + (n-1) diphosphate.</text>
        <dbReference type="EC" id="2.7.7.101"/>
    </reaction>
</comment>